<name>A0A369PZN2_9SPHI</name>
<dbReference type="InterPro" id="IPR051340">
    <property type="entry name" value="Haloalkane_dehalogenase"/>
</dbReference>
<keyword evidence="3" id="KW-1185">Reference proteome</keyword>
<dbReference type="InterPro" id="IPR000073">
    <property type="entry name" value="AB_hydrolase_1"/>
</dbReference>
<evidence type="ECO:0000313" key="2">
    <source>
        <dbReference type="EMBL" id="RDC56437.1"/>
    </source>
</evidence>
<evidence type="ECO:0000259" key="1">
    <source>
        <dbReference type="Pfam" id="PF00561"/>
    </source>
</evidence>
<dbReference type="RefSeq" id="WP_115403161.1">
    <property type="nucleotide sequence ID" value="NZ_QPKV01000004.1"/>
</dbReference>
<sequence>MAQSKNKSVSQAENTASKVYYRKINAGGHNIFYRESGSQDAPVILLLHGYPTSSHMFRNLIPILNEKYHVIAPDLPGFGYSDAPCRDKFDYTFDNLAKVMQAFIDELKLKRFAVYVFDYGAPTGYRLMLTNPEKITGFISQNGNAYTEGLGSAWDGVKKYWENNSDEDRDALRGFVKEEELRFQYFTGVGDPELVAPETYTLDQYFLDRPESDEKQLDLIGDYKNNVSLYPKFHEYFRKYQPKALIIWGNKDPYFLPAGAEAYKRDIPNATIKFYDTGHFALETHAEEIGNDILNFMETLPD</sequence>
<dbReference type="GO" id="GO:0004301">
    <property type="term" value="F:epoxide hydrolase activity"/>
    <property type="evidence" value="ECO:0007669"/>
    <property type="project" value="TreeGrafter"/>
</dbReference>
<dbReference type="PRINTS" id="PR00412">
    <property type="entry name" value="EPOXHYDRLASE"/>
</dbReference>
<dbReference type="InterPro" id="IPR029058">
    <property type="entry name" value="AB_hydrolase_fold"/>
</dbReference>
<dbReference type="PANTHER" id="PTHR42977:SF1">
    <property type="entry name" value="BLR6576 PROTEIN"/>
    <property type="match status" value="1"/>
</dbReference>
<dbReference type="EMBL" id="QPKV01000004">
    <property type="protein sequence ID" value="RDC56437.1"/>
    <property type="molecule type" value="Genomic_DNA"/>
</dbReference>
<comment type="caution">
    <text evidence="2">The sequence shown here is derived from an EMBL/GenBank/DDBJ whole genome shotgun (WGS) entry which is preliminary data.</text>
</comment>
<dbReference type="SUPFAM" id="SSF53474">
    <property type="entry name" value="alpha/beta-Hydrolases"/>
    <property type="match status" value="1"/>
</dbReference>
<feature type="domain" description="AB hydrolase-1" evidence="1">
    <location>
        <begin position="42"/>
        <end position="285"/>
    </location>
</feature>
<dbReference type="Gene3D" id="3.40.50.1820">
    <property type="entry name" value="alpha/beta hydrolase"/>
    <property type="match status" value="1"/>
</dbReference>
<accession>A0A369PZN2</accession>
<dbReference type="PANTHER" id="PTHR42977">
    <property type="entry name" value="HYDROLASE-RELATED"/>
    <property type="match status" value="1"/>
</dbReference>
<dbReference type="FunFam" id="3.40.50.1820:FF:000173">
    <property type="entry name" value="Alpha/beta hydrolase"/>
    <property type="match status" value="1"/>
</dbReference>
<dbReference type="AlphaFoldDB" id="A0A369PZN2"/>
<keyword evidence="2" id="KW-0378">Hydrolase</keyword>
<dbReference type="Proteomes" id="UP000253961">
    <property type="component" value="Unassembled WGS sequence"/>
</dbReference>
<dbReference type="Pfam" id="PF00561">
    <property type="entry name" value="Abhydrolase_1"/>
    <property type="match status" value="1"/>
</dbReference>
<protein>
    <submittedName>
        <fullName evidence="2">Alpha/beta hydrolase</fullName>
    </submittedName>
</protein>
<organism evidence="2 3">
    <name type="scientific">Pedobacter chinensis</name>
    <dbReference type="NCBI Taxonomy" id="2282421"/>
    <lineage>
        <taxon>Bacteria</taxon>
        <taxon>Pseudomonadati</taxon>
        <taxon>Bacteroidota</taxon>
        <taxon>Sphingobacteriia</taxon>
        <taxon>Sphingobacteriales</taxon>
        <taxon>Sphingobacteriaceae</taxon>
        <taxon>Pedobacter</taxon>
    </lineage>
</organism>
<dbReference type="InterPro" id="IPR000639">
    <property type="entry name" value="Epox_hydrolase-like"/>
</dbReference>
<dbReference type="OrthoDB" id="9799612at2"/>
<evidence type="ECO:0000313" key="3">
    <source>
        <dbReference type="Proteomes" id="UP000253961"/>
    </source>
</evidence>
<dbReference type="PRINTS" id="PR00111">
    <property type="entry name" value="ABHYDROLASE"/>
</dbReference>
<reference evidence="2 3" key="1">
    <citation type="submission" date="2018-07" db="EMBL/GenBank/DDBJ databases">
        <title>Pedobacter sp. nov., isolated from soil.</title>
        <authorList>
            <person name="Zhou L.Y."/>
            <person name="Du Z.J."/>
        </authorList>
    </citation>
    <scope>NUCLEOTIDE SEQUENCE [LARGE SCALE GENOMIC DNA]</scope>
    <source>
        <strain evidence="2 3">JDX94</strain>
    </source>
</reference>
<proteinExistence type="predicted"/>
<gene>
    <name evidence="2" type="ORF">DU508_12625</name>
</gene>